<proteinExistence type="predicted"/>
<dbReference type="Proteomes" id="UP000018948">
    <property type="component" value="Unassembled WGS sequence"/>
</dbReference>
<gene>
    <name evidence="1" type="ORF">F442_10757</name>
</gene>
<reference evidence="1 2" key="1">
    <citation type="submission" date="2013-11" db="EMBL/GenBank/DDBJ databases">
        <title>The Genome Sequence of Phytophthora parasitica P10297.</title>
        <authorList>
            <consortium name="The Broad Institute Genomics Platform"/>
            <person name="Russ C."/>
            <person name="Tyler B."/>
            <person name="Panabieres F."/>
            <person name="Shan W."/>
            <person name="Tripathy S."/>
            <person name="Grunwald N."/>
            <person name="Machado M."/>
            <person name="Johnson C.S."/>
            <person name="Walker B."/>
            <person name="Young S.K."/>
            <person name="Zeng Q."/>
            <person name="Gargeya S."/>
            <person name="Fitzgerald M."/>
            <person name="Haas B."/>
            <person name="Abouelleil A."/>
            <person name="Allen A.W."/>
            <person name="Alvarado L."/>
            <person name="Arachchi H.M."/>
            <person name="Berlin A.M."/>
            <person name="Chapman S.B."/>
            <person name="Gainer-Dewar J."/>
            <person name="Goldberg J."/>
            <person name="Griggs A."/>
            <person name="Gujja S."/>
            <person name="Hansen M."/>
            <person name="Howarth C."/>
            <person name="Imamovic A."/>
            <person name="Ireland A."/>
            <person name="Larimer J."/>
            <person name="McCowan C."/>
            <person name="Murphy C."/>
            <person name="Pearson M."/>
            <person name="Poon T.W."/>
            <person name="Priest M."/>
            <person name="Roberts A."/>
            <person name="Saif S."/>
            <person name="Shea T."/>
            <person name="Sisk P."/>
            <person name="Sykes S."/>
            <person name="Wortman J."/>
            <person name="Nusbaum C."/>
            <person name="Birren B."/>
        </authorList>
    </citation>
    <scope>NUCLEOTIDE SEQUENCE [LARGE SCALE GENOMIC DNA]</scope>
    <source>
        <strain evidence="1 2">P10297</strain>
    </source>
</reference>
<protein>
    <submittedName>
        <fullName evidence="1">Uncharacterized protein</fullName>
    </submittedName>
</protein>
<sequence length="90" mass="9464">MALEVEVLETINAVRSALSDALNATIEARRVYVADLLVLSNDSLFITKERKAEGQCTAMQVATFGDDCAGQGDGGGRRDANALPSALHGL</sequence>
<accession>W2Z4Y2</accession>
<comment type="caution">
    <text evidence="1">The sequence shown here is derived from an EMBL/GenBank/DDBJ whole genome shotgun (WGS) entry which is preliminary data.</text>
</comment>
<organism evidence="1 2">
    <name type="scientific">Phytophthora nicotianae P10297</name>
    <dbReference type="NCBI Taxonomy" id="1317064"/>
    <lineage>
        <taxon>Eukaryota</taxon>
        <taxon>Sar</taxon>
        <taxon>Stramenopiles</taxon>
        <taxon>Oomycota</taxon>
        <taxon>Peronosporomycetes</taxon>
        <taxon>Peronosporales</taxon>
        <taxon>Peronosporaceae</taxon>
        <taxon>Phytophthora</taxon>
    </lineage>
</organism>
<evidence type="ECO:0000313" key="2">
    <source>
        <dbReference type="Proteomes" id="UP000018948"/>
    </source>
</evidence>
<dbReference type="AlphaFoldDB" id="W2Z4Y2"/>
<feature type="non-terminal residue" evidence="1">
    <location>
        <position position="90"/>
    </location>
</feature>
<name>W2Z4Y2_PHYNI</name>
<dbReference type="EMBL" id="ANIY01002223">
    <property type="protein sequence ID" value="ETP42328.1"/>
    <property type="molecule type" value="Genomic_DNA"/>
</dbReference>
<evidence type="ECO:0000313" key="1">
    <source>
        <dbReference type="EMBL" id="ETP42328.1"/>
    </source>
</evidence>